<accession>A0A3N4LQ76</accession>
<dbReference type="CDD" id="cd01856">
    <property type="entry name" value="YlqF"/>
    <property type="match status" value="1"/>
</dbReference>
<feature type="binding site" evidence="4">
    <location>
        <begin position="139"/>
        <end position="144"/>
    </location>
    <ligand>
        <name>GTP</name>
        <dbReference type="ChEBI" id="CHEBI:37565"/>
    </ligand>
</feature>
<proteinExistence type="inferred from homology"/>
<dbReference type="InterPro" id="IPR030378">
    <property type="entry name" value="G_CP_dom"/>
</dbReference>
<evidence type="ECO:0000256" key="1">
    <source>
        <dbReference type="ARBA" id="ARBA00022741"/>
    </source>
</evidence>
<comment type="function">
    <text evidence="3">Mitochondrial GTPase involved in assembly of the large ribosomal subunit. Plays a role in expression of the mitochondrial translational machinery.</text>
</comment>
<dbReference type="InterPro" id="IPR016478">
    <property type="entry name" value="GTPase_MTG1"/>
</dbReference>
<dbReference type="GO" id="GO:0005525">
    <property type="term" value="F:GTP binding"/>
    <property type="evidence" value="ECO:0007669"/>
    <property type="project" value="UniProtKB-KW"/>
</dbReference>
<reference evidence="6 7" key="1">
    <citation type="journal article" date="2018" name="Nat. Ecol. Evol.">
        <title>Pezizomycetes genomes reveal the molecular basis of ectomycorrhizal truffle lifestyle.</title>
        <authorList>
            <person name="Murat C."/>
            <person name="Payen T."/>
            <person name="Noel B."/>
            <person name="Kuo A."/>
            <person name="Morin E."/>
            <person name="Chen J."/>
            <person name="Kohler A."/>
            <person name="Krizsan K."/>
            <person name="Balestrini R."/>
            <person name="Da Silva C."/>
            <person name="Montanini B."/>
            <person name="Hainaut M."/>
            <person name="Levati E."/>
            <person name="Barry K.W."/>
            <person name="Belfiori B."/>
            <person name="Cichocki N."/>
            <person name="Clum A."/>
            <person name="Dockter R.B."/>
            <person name="Fauchery L."/>
            <person name="Guy J."/>
            <person name="Iotti M."/>
            <person name="Le Tacon F."/>
            <person name="Lindquist E.A."/>
            <person name="Lipzen A."/>
            <person name="Malagnac F."/>
            <person name="Mello A."/>
            <person name="Molinier V."/>
            <person name="Miyauchi S."/>
            <person name="Poulain J."/>
            <person name="Riccioni C."/>
            <person name="Rubini A."/>
            <person name="Sitrit Y."/>
            <person name="Splivallo R."/>
            <person name="Traeger S."/>
            <person name="Wang M."/>
            <person name="Zifcakova L."/>
            <person name="Wipf D."/>
            <person name="Zambonelli A."/>
            <person name="Paolocci F."/>
            <person name="Nowrousian M."/>
            <person name="Ottonello S."/>
            <person name="Baldrian P."/>
            <person name="Spatafora J.W."/>
            <person name="Henrissat B."/>
            <person name="Nagy L.G."/>
            <person name="Aury J.M."/>
            <person name="Wincker P."/>
            <person name="Grigoriev I.V."/>
            <person name="Bonfante P."/>
            <person name="Martin F.M."/>
        </authorList>
    </citation>
    <scope>NUCLEOTIDE SEQUENCE [LARGE SCALE GENOMIC DNA]</scope>
    <source>
        <strain evidence="6 7">ATCC MYA-4762</strain>
    </source>
</reference>
<dbReference type="Gene3D" id="3.40.50.300">
    <property type="entry name" value="P-loop containing nucleotide triphosphate hydrolases"/>
    <property type="match status" value="1"/>
</dbReference>
<dbReference type="Proteomes" id="UP000267821">
    <property type="component" value="Unassembled WGS sequence"/>
</dbReference>
<evidence type="ECO:0000259" key="5">
    <source>
        <dbReference type="PROSITE" id="PS51721"/>
    </source>
</evidence>
<name>A0A3N4LQ76_9PEZI</name>
<keyword evidence="3" id="KW-0496">Mitochondrion</keyword>
<feature type="binding site" evidence="4">
    <location>
        <position position="191"/>
    </location>
    <ligand>
        <name>GTP</name>
        <dbReference type="ChEBI" id="CHEBI:37565"/>
    </ligand>
</feature>
<comment type="similarity">
    <text evidence="3">Belongs to the TRAFAC class YlqF/YawG GTPase family. MTG1 subfamily.</text>
</comment>
<comment type="subcellular location">
    <subcellularLocation>
        <location evidence="3">Mitochondrion inner membrane</location>
        <topology evidence="3">Peripheral membrane protein</topology>
    </subcellularLocation>
</comment>
<evidence type="ECO:0000313" key="6">
    <source>
        <dbReference type="EMBL" id="RPB20135.1"/>
    </source>
</evidence>
<dbReference type="GO" id="GO:0003924">
    <property type="term" value="F:GTPase activity"/>
    <property type="evidence" value="ECO:0007669"/>
    <property type="project" value="TreeGrafter"/>
</dbReference>
<organism evidence="6 7">
    <name type="scientific">Terfezia boudieri ATCC MYA-4762</name>
    <dbReference type="NCBI Taxonomy" id="1051890"/>
    <lineage>
        <taxon>Eukaryota</taxon>
        <taxon>Fungi</taxon>
        <taxon>Dikarya</taxon>
        <taxon>Ascomycota</taxon>
        <taxon>Pezizomycotina</taxon>
        <taxon>Pezizomycetes</taxon>
        <taxon>Pezizales</taxon>
        <taxon>Pezizaceae</taxon>
        <taxon>Terfezia</taxon>
    </lineage>
</organism>
<feature type="domain" description="CP-type G" evidence="5">
    <location>
        <begin position="29"/>
        <end position="195"/>
    </location>
</feature>
<evidence type="ECO:0000313" key="7">
    <source>
        <dbReference type="Proteomes" id="UP000267821"/>
    </source>
</evidence>
<dbReference type="InterPro" id="IPR027417">
    <property type="entry name" value="P-loop_NTPase"/>
</dbReference>
<keyword evidence="2 3" id="KW-0342">GTP-binding</keyword>
<keyword evidence="1 3" id="KW-0547">Nucleotide-binding</keyword>
<dbReference type="PROSITE" id="PS51721">
    <property type="entry name" value="G_CP"/>
    <property type="match status" value="1"/>
</dbReference>
<dbReference type="FunCoup" id="A0A3N4LQ76">
    <property type="interactions" value="722"/>
</dbReference>
<dbReference type="InterPro" id="IPR023179">
    <property type="entry name" value="GTP-bd_ortho_bundle_sf"/>
</dbReference>
<evidence type="ECO:0000256" key="4">
    <source>
        <dbReference type="PIRSR" id="PIRSR006230-1"/>
    </source>
</evidence>
<dbReference type="OrthoDB" id="269151at2759"/>
<dbReference type="AlphaFoldDB" id="A0A3N4LQ76"/>
<dbReference type="GO" id="GO:0005743">
    <property type="term" value="C:mitochondrial inner membrane"/>
    <property type="evidence" value="ECO:0007669"/>
    <property type="project" value="UniProtKB-SubCell"/>
</dbReference>
<gene>
    <name evidence="6" type="ORF">L211DRAFT_792861</name>
</gene>
<protein>
    <recommendedName>
        <fullName evidence="3">Mitochondrial GTPase 1</fullName>
    </recommendedName>
</protein>
<evidence type="ECO:0000256" key="2">
    <source>
        <dbReference type="ARBA" id="ARBA00023134"/>
    </source>
</evidence>
<dbReference type="InterPro" id="IPR006073">
    <property type="entry name" value="GTP-bd"/>
</dbReference>
<dbReference type="GO" id="GO:0032543">
    <property type="term" value="P:mitochondrial translation"/>
    <property type="evidence" value="ECO:0007669"/>
    <property type="project" value="TreeGrafter"/>
</dbReference>
<dbReference type="STRING" id="1051890.A0A3N4LQ76"/>
<sequence length="336" mass="37802">MAVFIPRPNFPQLDSLVRSYFLGHHQAALTEMSQMLSTVELIIECRDHRVPLSSRNPLFEKALAGRERLMVYTKKDLAQGTLNKIQKNAITKWHSPNKVMFSDVNNFLDVKKILSYARKTAKQVDNLTGSRMLIVGMPNVGKSSLLNALRRVGVQRKKAAITGGQPGVTRKIATSVKVSEDPLIYLIDSPGVFVPYVPNSETMLKLALVGCVKDTIIPPVTVADYLLYRMNLHDPTIYKKYHEPTNNILDFLAKVGKETGRLMKGGEPDLEATALWIVGRWRNGLLGRFMLDPVDKDAYQRWLEEEESAGKSNTRLKKEAKAERLEAQRARNVAMA</sequence>
<dbReference type="PANTHER" id="PTHR45782">
    <property type="entry name" value="MITOCHONDRIAL RIBOSOME-ASSOCIATED GTPASE 1"/>
    <property type="match status" value="1"/>
</dbReference>
<keyword evidence="7" id="KW-1185">Reference proteome</keyword>
<dbReference type="Gene3D" id="1.10.1580.10">
    <property type="match status" value="1"/>
</dbReference>
<dbReference type="SUPFAM" id="SSF52540">
    <property type="entry name" value="P-loop containing nucleoside triphosphate hydrolases"/>
    <property type="match status" value="1"/>
</dbReference>
<evidence type="ECO:0000256" key="3">
    <source>
        <dbReference type="PIRNR" id="PIRNR006230"/>
    </source>
</evidence>
<dbReference type="InParanoid" id="A0A3N4LQ76"/>
<dbReference type="Pfam" id="PF01926">
    <property type="entry name" value="MMR_HSR1"/>
    <property type="match status" value="1"/>
</dbReference>
<dbReference type="EMBL" id="ML121577">
    <property type="protein sequence ID" value="RPB20135.1"/>
    <property type="molecule type" value="Genomic_DNA"/>
</dbReference>
<dbReference type="PIRSF" id="PIRSF006230">
    <property type="entry name" value="MG442"/>
    <property type="match status" value="1"/>
</dbReference>
<dbReference type="PANTHER" id="PTHR45782:SF4">
    <property type="entry name" value="MITOCHONDRIAL RIBOSOME-ASSOCIATED GTPASE 1"/>
    <property type="match status" value="1"/>
</dbReference>